<evidence type="ECO:0000256" key="6">
    <source>
        <dbReference type="ARBA" id="ARBA00022705"/>
    </source>
</evidence>
<reference evidence="14 15" key="1">
    <citation type="journal article" date="2014" name="PLoS Genet.">
        <title>Phylogenetically driven sequencing of extremely halophilic archaea reveals strategies for static and dynamic osmo-response.</title>
        <authorList>
            <person name="Becker E.A."/>
            <person name="Seitzer P.M."/>
            <person name="Tritt A."/>
            <person name="Larsen D."/>
            <person name="Krusor M."/>
            <person name="Yao A.I."/>
            <person name="Wu D."/>
            <person name="Madern D."/>
            <person name="Eisen J.A."/>
            <person name="Darling A.E."/>
            <person name="Facciotti M.T."/>
        </authorList>
    </citation>
    <scope>NUCLEOTIDE SEQUENCE [LARGE SCALE GENOMIC DNA]</scope>
    <source>
        <strain evidence="14 15">JCM 13560</strain>
    </source>
</reference>
<dbReference type="InterPro" id="IPR002755">
    <property type="entry name" value="DNA_primase_S"/>
</dbReference>
<evidence type="ECO:0000256" key="12">
    <source>
        <dbReference type="RuleBase" id="RU003514"/>
    </source>
</evidence>
<gene>
    <name evidence="11" type="primary">priS</name>
    <name evidence="14" type="ORF">C461_10828</name>
</gene>
<evidence type="ECO:0000256" key="1">
    <source>
        <dbReference type="ARBA" id="ARBA00009762"/>
    </source>
</evidence>
<dbReference type="CDD" id="cd04860">
    <property type="entry name" value="AE_Prim_S"/>
    <property type="match status" value="1"/>
</dbReference>
<feature type="active site" evidence="11">
    <location>
        <position position="331"/>
    </location>
</feature>
<dbReference type="PATRIC" id="fig|1230454.4.peg.2181"/>
<keyword evidence="9 11" id="KW-0804">Transcription</keyword>
<dbReference type="HAMAP" id="MF_00700">
    <property type="entry name" value="DNA_primase_sml_arc"/>
    <property type="match status" value="1"/>
</dbReference>
<comment type="caution">
    <text evidence="14">The sequence shown here is derived from an EMBL/GenBank/DDBJ whole genome shotgun (WGS) entry which is preliminary data.</text>
</comment>
<sequence>MAAVEPTPLLAAPRTPARRPPLAAVAFANDTLIRRPRIHVETMDDRTRKYLKGRFGDYYRHASPALPPDANLREWGHIPWTPGSGTTMVRHQSLFDLGDVDTFFADNAPRHAYFSAARYDDPGASTMSKKGWRDADLVFDLDADHLPGVDPETTTYPEMLAECKQALLRLLDFLDDDFSFDDCTVVFSGGRGYHVHVRDESVRDLDSEARREIVDYVRAIDLDTDGLIRTVSDRGTTKRVLRTEGGWGARVHAALIEYADDLRDMDDDDARERLMELDGIGEGRAKTILGAFDRNPTAVREGNVEAGGPGVRRLVSALAARVAATDTAPIDEPVTTDTRRLIRLPRTLHGGSGLVVTPIDRDDLDDFDPLRDAVPDRFVGREIRIETDADRTVELNGERVRVEPGRNTVPEFAGVFLMARDEARKAPER</sequence>
<dbReference type="InterPro" id="IPR014052">
    <property type="entry name" value="DNA_primase_ssu_euk/arc"/>
</dbReference>
<dbReference type="Pfam" id="PF01896">
    <property type="entry name" value="DNA_primase_S"/>
    <property type="match status" value="1"/>
</dbReference>
<organism evidence="14 15">
    <name type="scientific">Halorubrum aidingense JCM 13560</name>
    <dbReference type="NCBI Taxonomy" id="1230454"/>
    <lineage>
        <taxon>Archaea</taxon>
        <taxon>Methanobacteriati</taxon>
        <taxon>Methanobacteriota</taxon>
        <taxon>Stenosarchaea group</taxon>
        <taxon>Halobacteria</taxon>
        <taxon>Halobacteriales</taxon>
        <taxon>Haloferacaceae</taxon>
        <taxon>Halorubrum</taxon>
    </lineage>
</organism>
<protein>
    <recommendedName>
        <fullName evidence="11">DNA primase small subunit PriS</fullName>
        <ecNumber evidence="11">2.7.7.-</ecNumber>
    </recommendedName>
</protein>
<dbReference type="GO" id="GO:0046872">
    <property type="term" value="F:metal ion binding"/>
    <property type="evidence" value="ECO:0007669"/>
    <property type="project" value="UniProtKB-KW"/>
</dbReference>
<comment type="cofactor">
    <cofactor evidence="11">
        <name>Mg(2+)</name>
        <dbReference type="ChEBI" id="CHEBI:18420"/>
    </cofactor>
    <cofactor evidence="11">
        <name>Mn(2+)</name>
        <dbReference type="ChEBI" id="CHEBI:29035"/>
    </cofactor>
</comment>
<dbReference type="EC" id="2.7.7.-" evidence="11"/>
<dbReference type="NCBIfam" id="NF001639">
    <property type="entry name" value="PRK00419.1-1"/>
    <property type="match status" value="1"/>
</dbReference>
<evidence type="ECO:0000313" key="14">
    <source>
        <dbReference type="EMBL" id="EMA66529.1"/>
    </source>
</evidence>
<evidence type="ECO:0000256" key="13">
    <source>
        <dbReference type="RuleBase" id="RU004224"/>
    </source>
</evidence>
<evidence type="ECO:0000313" key="15">
    <source>
        <dbReference type="Proteomes" id="UP000011575"/>
    </source>
</evidence>
<keyword evidence="15" id="KW-1185">Reference proteome</keyword>
<dbReference type="PANTHER" id="PTHR10536">
    <property type="entry name" value="DNA PRIMASE SMALL SUBUNIT"/>
    <property type="match status" value="1"/>
</dbReference>
<keyword evidence="4 11" id="KW-0808">Transferase</keyword>
<dbReference type="EMBL" id="AOJI01000026">
    <property type="protein sequence ID" value="EMA66529.1"/>
    <property type="molecule type" value="Genomic_DNA"/>
</dbReference>
<evidence type="ECO:0000256" key="8">
    <source>
        <dbReference type="ARBA" id="ARBA00022842"/>
    </source>
</evidence>
<evidence type="ECO:0000256" key="10">
    <source>
        <dbReference type="ARBA" id="ARBA00023211"/>
    </source>
</evidence>
<dbReference type="AlphaFoldDB" id="M0PAG4"/>
<feature type="active site" evidence="11">
    <location>
        <position position="142"/>
    </location>
</feature>
<comment type="function">
    <text evidence="11">Catalytic subunit of DNA primase, an RNA polymerase that catalyzes the synthesis of short RNA molecules used as primers for DNA polymerase during DNA replication. The small subunit contains the primase catalytic core and has DNA synthesis activity on its own. Binding to the large subunit stabilizes and modulates the activity, increasing the rate of DNA synthesis while decreasing the length of the DNA fragments, and conferring RNA synthesis capability. The DNA polymerase activity may enable DNA primase to also catalyze primer extension after primer synthesis. May also play a role in DNA repair.</text>
</comment>
<dbReference type="GO" id="GO:0000428">
    <property type="term" value="C:DNA-directed RNA polymerase complex"/>
    <property type="evidence" value="ECO:0007669"/>
    <property type="project" value="UniProtKB-KW"/>
</dbReference>
<evidence type="ECO:0000256" key="9">
    <source>
        <dbReference type="ARBA" id="ARBA00023163"/>
    </source>
</evidence>
<evidence type="ECO:0000256" key="3">
    <source>
        <dbReference type="ARBA" id="ARBA00022515"/>
    </source>
</evidence>
<proteinExistence type="inferred from homology"/>
<dbReference type="Gene3D" id="3.90.920.10">
    <property type="entry name" value="DNA primase, PRIM domain"/>
    <property type="match status" value="1"/>
</dbReference>
<keyword evidence="2 11" id="KW-0240">DNA-directed RNA polymerase</keyword>
<accession>M0PAG4</accession>
<comment type="function">
    <text evidence="13">RNA polymerase that catalyzes the synthesis of short RNA molecules used as primers for DNA polymerase during DNA replication.</text>
</comment>
<dbReference type="GO" id="GO:0003899">
    <property type="term" value="F:DNA-directed RNA polymerase activity"/>
    <property type="evidence" value="ECO:0007669"/>
    <property type="project" value="UniProtKB-UniRule"/>
</dbReference>
<keyword evidence="5 11" id="KW-0548">Nucleotidyltransferase</keyword>
<dbReference type="NCBIfam" id="TIGR00335">
    <property type="entry name" value="primase_sml"/>
    <property type="match status" value="1"/>
</dbReference>
<keyword evidence="8 11" id="KW-0460">Magnesium</keyword>
<dbReference type="Proteomes" id="UP000011575">
    <property type="component" value="Unassembled WGS sequence"/>
</dbReference>
<dbReference type="STRING" id="1230454.C461_10828"/>
<dbReference type="GO" id="GO:0006269">
    <property type="term" value="P:DNA replication, synthesis of primer"/>
    <property type="evidence" value="ECO:0007669"/>
    <property type="project" value="UniProtKB-UniRule"/>
</dbReference>
<keyword evidence="3 11" id="KW-0639">Primosome</keyword>
<comment type="subunit">
    <text evidence="11">Heterodimer of a small subunit (PriS) and a large subunit (PriL).</text>
</comment>
<evidence type="ECO:0000256" key="4">
    <source>
        <dbReference type="ARBA" id="ARBA00022679"/>
    </source>
</evidence>
<evidence type="ECO:0000256" key="5">
    <source>
        <dbReference type="ARBA" id="ARBA00022695"/>
    </source>
</evidence>
<dbReference type="GO" id="GO:1990077">
    <property type="term" value="C:primosome complex"/>
    <property type="evidence" value="ECO:0007669"/>
    <property type="project" value="UniProtKB-KW"/>
</dbReference>
<dbReference type="SUPFAM" id="SSF56747">
    <property type="entry name" value="Prim-pol domain"/>
    <property type="match status" value="1"/>
</dbReference>
<evidence type="ECO:0000256" key="11">
    <source>
        <dbReference type="HAMAP-Rule" id="MF_00700"/>
    </source>
</evidence>
<keyword evidence="7 11" id="KW-0479">Metal-binding</keyword>
<keyword evidence="6 11" id="KW-0235">DNA replication</keyword>
<name>M0PAG4_9EURY</name>
<evidence type="ECO:0000256" key="7">
    <source>
        <dbReference type="ARBA" id="ARBA00022723"/>
    </source>
</evidence>
<feature type="active site" evidence="11">
    <location>
        <position position="140"/>
    </location>
</feature>
<dbReference type="InterPro" id="IPR023639">
    <property type="entry name" value="DNA_primase_ssu_PriS"/>
</dbReference>
<comment type="similarity">
    <text evidence="1 11 12">Belongs to the eukaryotic-type primase small subunit family.</text>
</comment>
<keyword evidence="10 11" id="KW-0464">Manganese</keyword>
<evidence type="ECO:0000256" key="2">
    <source>
        <dbReference type="ARBA" id="ARBA00022478"/>
    </source>
</evidence>